<gene>
    <name evidence="3" type="ORF">SRB5_41790</name>
</gene>
<keyword evidence="2" id="KW-0812">Transmembrane</keyword>
<evidence type="ECO:0000313" key="3">
    <source>
        <dbReference type="EMBL" id="MQY14018.1"/>
    </source>
</evidence>
<dbReference type="Proteomes" id="UP000466345">
    <property type="component" value="Unassembled WGS sequence"/>
</dbReference>
<name>A0A7K0CKL5_9ACTN</name>
<dbReference type="RefSeq" id="WP_153454273.1">
    <property type="nucleotide sequence ID" value="NZ_WEGJ01000017.1"/>
</dbReference>
<proteinExistence type="predicted"/>
<feature type="compositionally biased region" description="Pro residues" evidence="1">
    <location>
        <begin position="413"/>
        <end position="441"/>
    </location>
</feature>
<evidence type="ECO:0000256" key="2">
    <source>
        <dbReference type="SAM" id="Phobius"/>
    </source>
</evidence>
<keyword evidence="4" id="KW-1185">Reference proteome</keyword>
<dbReference type="OrthoDB" id="4050988at2"/>
<accession>A0A7K0CKL5</accession>
<dbReference type="EMBL" id="WEGJ01000017">
    <property type="protein sequence ID" value="MQY14018.1"/>
    <property type="molecule type" value="Genomic_DNA"/>
</dbReference>
<keyword evidence="2" id="KW-1133">Transmembrane helix</keyword>
<evidence type="ECO:0000256" key="1">
    <source>
        <dbReference type="SAM" id="MobiDB-lite"/>
    </source>
</evidence>
<reference evidence="3 4" key="1">
    <citation type="submission" date="2019-10" db="EMBL/GenBank/DDBJ databases">
        <title>Streptomyces smaragdinus sp. nov. and Streptomyces fabii sp. nov., isolated from the gut of fungus growing-termite Macrotermes natalensis.</title>
        <authorList>
            <person name="Schwitalla J."/>
            <person name="Benndorf R."/>
            <person name="Martin K."/>
            <person name="De Beer W."/>
            <person name="Kaster A.-K."/>
            <person name="Vollmers J."/>
            <person name="Poulsen M."/>
            <person name="Beemelmanns C."/>
        </authorList>
    </citation>
    <scope>NUCLEOTIDE SEQUENCE [LARGE SCALE GENOMIC DNA]</scope>
    <source>
        <strain evidence="3 4">RB5</strain>
    </source>
</reference>
<comment type="caution">
    <text evidence="3">The sequence shown here is derived from an EMBL/GenBank/DDBJ whole genome shotgun (WGS) entry which is preliminary data.</text>
</comment>
<keyword evidence="2" id="KW-0472">Membrane</keyword>
<feature type="region of interest" description="Disordered" evidence="1">
    <location>
        <begin position="410"/>
        <end position="441"/>
    </location>
</feature>
<organism evidence="3 4">
    <name type="scientific">Streptomyces smaragdinus</name>
    <dbReference type="NCBI Taxonomy" id="2585196"/>
    <lineage>
        <taxon>Bacteria</taxon>
        <taxon>Bacillati</taxon>
        <taxon>Actinomycetota</taxon>
        <taxon>Actinomycetes</taxon>
        <taxon>Kitasatosporales</taxon>
        <taxon>Streptomycetaceae</taxon>
        <taxon>Streptomyces</taxon>
    </lineage>
</organism>
<sequence>MRICTVVTFSLPLDFSLGGLIEQRETVLAPLRACFPGLVEQGPDGRDEITGDGEIILDYPEPKHAARIENELLDGTVRIPLPELGDEFDARVYISSLSIGFVIFDLAHCRDDIDLDLEAADGGNGLRALEAPYRQAVGARIRQWCEEMKRRLGPLDCVQLRPEDLGVLPSGKMLWWHRILVDPGPNVPMSVAAGVPCELGETTCSVGYLFSSVTNATEPALRHLVNGLILASQNWLIIDDATRLAANKLMTADTDGPYTQQEIDRQYDEILDLTGHATFRSVVFGESARYVSNTEYKVKEAIEQAWGIAEEGRTLGDRMAALREMFNLRRERVANRRDETRNRVIVALTSLTVFQCIFIWYDFYTGTDTTAGDDPRPLISFTTLAGTIIGFLVLPFLPTLWHRLKRRLRASPPDGPGPMPPVVPIAPPRTPQPEPAPVAEG</sequence>
<feature type="transmembrane region" description="Helical" evidence="2">
    <location>
        <begin position="381"/>
        <end position="401"/>
    </location>
</feature>
<protein>
    <submittedName>
        <fullName evidence="3">Uncharacterized protein</fullName>
    </submittedName>
</protein>
<feature type="transmembrane region" description="Helical" evidence="2">
    <location>
        <begin position="344"/>
        <end position="361"/>
    </location>
</feature>
<evidence type="ECO:0000313" key="4">
    <source>
        <dbReference type="Proteomes" id="UP000466345"/>
    </source>
</evidence>
<dbReference type="AlphaFoldDB" id="A0A7K0CKL5"/>